<dbReference type="Gene3D" id="2.60.40.10">
    <property type="entry name" value="Immunoglobulins"/>
    <property type="match status" value="2"/>
</dbReference>
<feature type="domain" description="HYR" evidence="3">
    <location>
        <begin position="183"/>
        <end position="266"/>
    </location>
</feature>
<dbReference type="InterPro" id="IPR003410">
    <property type="entry name" value="HYR_dom"/>
</dbReference>
<reference evidence="4 5" key="1">
    <citation type="submission" date="2023-06" db="EMBL/GenBank/DDBJ databases">
        <authorList>
            <person name="Ye Y.-Q."/>
            <person name="Du Z.-J."/>
        </authorList>
    </citation>
    <scope>NUCLEOTIDE SEQUENCE [LARGE SCALE GENOMIC DNA]</scope>
    <source>
        <strain evidence="4 5">SDUM287046</strain>
    </source>
</reference>
<evidence type="ECO:0000313" key="5">
    <source>
        <dbReference type="Proteomes" id="UP001244787"/>
    </source>
</evidence>
<evidence type="ECO:0000256" key="2">
    <source>
        <dbReference type="SAM" id="SignalP"/>
    </source>
</evidence>
<dbReference type="Pfam" id="PF02494">
    <property type="entry name" value="HYR"/>
    <property type="match status" value="1"/>
</dbReference>
<dbReference type="PANTHER" id="PTHR42834">
    <property type="entry name" value="ENDONUCLEASE/EXONUCLEASE/PHOSPHATASE FAMILY PROTEIN (AFU_ORTHOLOGUE AFUA_3G09210)"/>
    <property type="match status" value="1"/>
</dbReference>
<dbReference type="EMBL" id="JAUGQQ010000008">
    <property type="protein sequence ID" value="MDN3725081.1"/>
    <property type="molecule type" value="Genomic_DNA"/>
</dbReference>
<dbReference type="InterPro" id="IPR013783">
    <property type="entry name" value="Ig-like_fold"/>
</dbReference>
<sequence length="598" mass="60922">MRKITLTILLFLAVLSLQAQTVFINELHYDNAGSDVNEGFEIAGPAGTDLTGWTVEFYNGSNGSDYGTINLSGILPDEGSGFGAIYFLASGMQNGAPDGLALIDATNIVVQFLSYEGSFVATSGTANGMTSIDIGVSEPSSSPIGESLQLIGTGSEYADFSWTGPTTSSIGLINSGQTFVGSGSGASPTIICPADIIVNNATGTCSAAVSFTGFAIDPEDGNISSSIVATPESGSIFNVGVRTVVLSVTDSDGNTVTCDFTVTVLDTEAPTAVCQDVTLELDPITGTVTLTPAEIDNGSSDLCGPVTLTLDISTFDCSMIGANNVVLTATDSAGNSTSCSAIVTVQDTTAPIISCLGEASGPSVFINEIHYDNAGTDEGEAIEIAGPSGTDLNSYSIVLYNGNNGTEYNTVNLSGIIDDEGNGFGAVNFEIEGIQNGAPDGIALVNNGNVIQFLSYEGSFTAVDGVAAGMTSTDIGVSEESNSPVGESLQLSGTGTYYADFVWNAPTAATPGTLNAGQTYVAPTSSSVDVVLDENGLASIDPNTLLQSVDEVCGYIITVNGSTTADFTCADIGENIVEVTVTDDSGNVSTCFATVNVI</sequence>
<proteinExistence type="predicted"/>
<protein>
    <submittedName>
        <fullName evidence="4">HYR domain-containing protein</fullName>
    </submittedName>
</protein>
<evidence type="ECO:0000256" key="1">
    <source>
        <dbReference type="ARBA" id="ARBA00022737"/>
    </source>
</evidence>
<feature type="chain" id="PRO_5045094374" evidence="2">
    <location>
        <begin position="20"/>
        <end position="598"/>
    </location>
</feature>
<keyword evidence="1" id="KW-0677">Repeat</keyword>
<accession>A0ABT8DI56</accession>
<keyword evidence="2" id="KW-0732">Signal</keyword>
<dbReference type="RefSeq" id="WP_290255169.1">
    <property type="nucleotide sequence ID" value="NZ_JAUGQQ010000008.1"/>
</dbReference>
<dbReference type="Proteomes" id="UP001244787">
    <property type="component" value="Unassembled WGS sequence"/>
</dbReference>
<dbReference type="PANTHER" id="PTHR42834:SF1">
    <property type="entry name" value="ENDONUCLEASE_EXONUCLEASE_PHOSPHATASE FAMILY PROTEIN (AFU_ORTHOLOGUE AFUA_3G09210)"/>
    <property type="match status" value="1"/>
</dbReference>
<comment type="caution">
    <text evidence="4">The sequence shown here is derived from an EMBL/GenBank/DDBJ whole genome shotgun (WGS) entry which is preliminary data.</text>
</comment>
<organism evidence="4 5">
    <name type="scientific">Aequorivita aurantiaca</name>
    <dbReference type="NCBI Taxonomy" id="3053356"/>
    <lineage>
        <taxon>Bacteria</taxon>
        <taxon>Pseudomonadati</taxon>
        <taxon>Bacteroidota</taxon>
        <taxon>Flavobacteriia</taxon>
        <taxon>Flavobacteriales</taxon>
        <taxon>Flavobacteriaceae</taxon>
        <taxon>Aequorivita</taxon>
    </lineage>
</organism>
<feature type="non-terminal residue" evidence="4">
    <location>
        <position position="598"/>
    </location>
</feature>
<keyword evidence="5" id="KW-1185">Reference proteome</keyword>
<dbReference type="PROSITE" id="PS50825">
    <property type="entry name" value="HYR"/>
    <property type="match status" value="1"/>
</dbReference>
<feature type="signal peptide" evidence="2">
    <location>
        <begin position="1"/>
        <end position="19"/>
    </location>
</feature>
<evidence type="ECO:0000259" key="3">
    <source>
        <dbReference type="PROSITE" id="PS50825"/>
    </source>
</evidence>
<gene>
    <name evidence="4" type="ORF">QRD02_11860</name>
</gene>
<name>A0ABT8DI56_9FLAO</name>
<evidence type="ECO:0000313" key="4">
    <source>
        <dbReference type="EMBL" id="MDN3725081.1"/>
    </source>
</evidence>